<dbReference type="AlphaFoldDB" id="A0A9P4QWT4"/>
<dbReference type="EMBL" id="ML996175">
    <property type="protein sequence ID" value="KAF2732529.1"/>
    <property type="molecule type" value="Genomic_DNA"/>
</dbReference>
<gene>
    <name evidence="2" type="ORF">EJ04DRAFT_578288</name>
</gene>
<protein>
    <submittedName>
        <fullName evidence="2">Uncharacterized protein</fullName>
    </submittedName>
</protein>
<proteinExistence type="predicted"/>
<keyword evidence="3" id="KW-1185">Reference proteome</keyword>
<feature type="compositionally biased region" description="Low complexity" evidence="1">
    <location>
        <begin position="93"/>
        <end position="111"/>
    </location>
</feature>
<feature type="region of interest" description="Disordered" evidence="1">
    <location>
        <begin position="80"/>
        <end position="136"/>
    </location>
</feature>
<name>A0A9P4QWT4_9PLEO</name>
<accession>A0A9P4QWT4</accession>
<organism evidence="2 3">
    <name type="scientific">Polyplosphaeria fusca</name>
    <dbReference type="NCBI Taxonomy" id="682080"/>
    <lineage>
        <taxon>Eukaryota</taxon>
        <taxon>Fungi</taxon>
        <taxon>Dikarya</taxon>
        <taxon>Ascomycota</taxon>
        <taxon>Pezizomycotina</taxon>
        <taxon>Dothideomycetes</taxon>
        <taxon>Pleosporomycetidae</taxon>
        <taxon>Pleosporales</taxon>
        <taxon>Tetraplosphaeriaceae</taxon>
        <taxon>Polyplosphaeria</taxon>
    </lineage>
</organism>
<evidence type="ECO:0000313" key="3">
    <source>
        <dbReference type="Proteomes" id="UP000799444"/>
    </source>
</evidence>
<evidence type="ECO:0000313" key="2">
    <source>
        <dbReference type="EMBL" id="KAF2732529.1"/>
    </source>
</evidence>
<reference evidence="2" key="1">
    <citation type="journal article" date="2020" name="Stud. Mycol.">
        <title>101 Dothideomycetes genomes: a test case for predicting lifestyles and emergence of pathogens.</title>
        <authorList>
            <person name="Haridas S."/>
            <person name="Albert R."/>
            <person name="Binder M."/>
            <person name="Bloem J."/>
            <person name="Labutti K."/>
            <person name="Salamov A."/>
            <person name="Andreopoulos B."/>
            <person name="Baker S."/>
            <person name="Barry K."/>
            <person name="Bills G."/>
            <person name="Bluhm B."/>
            <person name="Cannon C."/>
            <person name="Castanera R."/>
            <person name="Culley D."/>
            <person name="Daum C."/>
            <person name="Ezra D."/>
            <person name="Gonzalez J."/>
            <person name="Henrissat B."/>
            <person name="Kuo A."/>
            <person name="Liang C."/>
            <person name="Lipzen A."/>
            <person name="Lutzoni F."/>
            <person name="Magnuson J."/>
            <person name="Mondo S."/>
            <person name="Nolan M."/>
            <person name="Ohm R."/>
            <person name="Pangilinan J."/>
            <person name="Park H.-J."/>
            <person name="Ramirez L."/>
            <person name="Alfaro M."/>
            <person name="Sun H."/>
            <person name="Tritt A."/>
            <person name="Yoshinaga Y."/>
            <person name="Zwiers L.-H."/>
            <person name="Turgeon B."/>
            <person name="Goodwin S."/>
            <person name="Spatafora J."/>
            <person name="Crous P."/>
            <person name="Grigoriev I."/>
        </authorList>
    </citation>
    <scope>NUCLEOTIDE SEQUENCE</scope>
    <source>
        <strain evidence="2">CBS 125425</strain>
    </source>
</reference>
<sequence length="193" mass="21512">MRLIPTPHLILLFTVHRNIRTSIRINGLRFKDLRLKLWRLASRPAYPAVRCPAPQRGYYSSQPAPARAFGRYTSYGRPSPSTYSGYDNPLPPDYSHQSPQSYSDYSSNYDYDYGDPPPAPDYGHDSPHPHSGYYSQALPALPPAGSYLIQASPAQALGSNEASSTPSSIYPREDVPATVSDSILDIMRDRYVS</sequence>
<dbReference type="Proteomes" id="UP000799444">
    <property type="component" value="Unassembled WGS sequence"/>
</dbReference>
<comment type="caution">
    <text evidence="2">The sequence shown here is derived from an EMBL/GenBank/DDBJ whole genome shotgun (WGS) entry which is preliminary data.</text>
</comment>
<evidence type="ECO:0000256" key="1">
    <source>
        <dbReference type="SAM" id="MobiDB-lite"/>
    </source>
</evidence>